<dbReference type="EMBL" id="CM056794">
    <property type="protein sequence ID" value="KAJ8717417.1"/>
    <property type="molecule type" value="Genomic_DNA"/>
</dbReference>
<gene>
    <name evidence="1" type="ORF">PYW08_005816</name>
</gene>
<keyword evidence="2" id="KW-1185">Reference proteome</keyword>
<sequence length="183" mass="21560">MSHDFYADAMKKASRRNRLWYQTNLLRVLQAAKEKQAREIDVSIALAEELMKKYDEPVEKPVEVPMPKLKPTEENAVMKPIEKKVLKILHKAKEKGASERYLKERYKKSPEEKFLYRVVTSWDYGWQQKQAKQRARDVNFGRCYILKHTFYRKNNLAPDPPHYAQPAGGQVSICSEYSCTNYQ</sequence>
<evidence type="ECO:0000313" key="2">
    <source>
        <dbReference type="Proteomes" id="UP001231649"/>
    </source>
</evidence>
<evidence type="ECO:0000313" key="1">
    <source>
        <dbReference type="EMBL" id="KAJ8717417.1"/>
    </source>
</evidence>
<protein>
    <submittedName>
        <fullName evidence="1">Uncharacterized protein</fullName>
    </submittedName>
</protein>
<proteinExistence type="predicted"/>
<dbReference type="Proteomes" id="UP001231649">
    <property type="component" value="Chromosome 18"/>
</dbReference>
<name>A0ACC2QKC8_9NEOP</name>
<comment type="caution">
    <text evidence="1">The sequence shown here is derived from an EMBL/GenBank/DDBJ whole genome shotgun (WGS) entry which is preliminary data.</text>
</comment>
<reference evidence="1" key="1">
    <citation type="submission" date="2023-03" db="EMBL/GenBank/DDBJ databases">
        <title>Chromosome-level genomes of two armyworms, Mythimna separata and Mythimna loreyi, provide insights into the biosynthesis and reception of sex pheromones.</title>
        <authorList>
            <person name="Zhao H."/>
        </authorList>
    </citation>
    <scope>NUCLEOTIDE SEQUENCE</scope>
    <source>
        <strain evidence="1">BeijingLab</strain>
    </source>
</reference>
<accession>A0ACC2QKC8</accession>
<organism evidence="1 2">
    <name type="scientific">Mythimna loreyi</name>
    <dbReference type="NCBI Taxonomy" id="667449"/>
    <lineage>
        <taxon>Eukaryota</taxon>
        <taxon>Metazoa</taxon>
        <taxon>Ecdysozoa</taxon>
        <taxon>Arthropoda</taxon>
        <taxon>Hexapoda</taxon>
        <taxon>Insecta</taxon>
        <taxon>Pterygota</taxon>
        <taxon>Neoptera</taxon>
        <taxon>Endopterygota</taxon>
        <taxon>Lepidoptera</taxon>
        <taxon>Glossata</taxon>
        <taxon>Ditrysia</taxon>
        <taxon>Noctuoidea</taxon>
        <taxon>Noctuidae</taxon>
        <taxon>Noctuinae</taxon>
        <taxon>Hadenini</taxon>
        <taxon>Mythimna</taxon>
    </lineage>
</organism>